<accession>A0A6F8SH34</accession>
<gene>
    <name evidence="1" type="ORF">ADCFC_00770</name>
</gene>
<evidence type="ECO:0000313" key="2">
    <source>
        <dbReference type="Proteomes" id="UP000501727"/>
    </source>
</evidence>
<evidence type="ECO:0000313" key="1">
    <source>
        <dbReference type="EMBL" id="BCA87578.1"/>
    </source>
</evidence>
<dbReference type="EMBL" id="AP022829">
    <property type="protein sequence ID" value="BCA87578.1"/>
    <property type="molecule type" value="Genomic_DNA"/>
</dbReference>
<protein>
    <submittedName>
        <fullName evidence="1">Uncharacterized protein</fullName>
    </submittedName>
</protein>
<sequence>MGKITTAVANTDPIKVWMANDIADIKMTVDRISLGKEAGSAVSAIHWLIPVASPTDPIDNAQVRNTRVPTGTSAKAFASSTPIRGRNISDVRSIVPHAIPIPMKG</sequence>
<dbReference type="Proteomes" id="UP000501727">
    <property type="component" value="Chromosome"/>
</dbReference>
<reference evidence="2" key="2">
    <citation type="submission" date="2020-03" db="EMBL/GenBank/DDBJ databases">
        <title>Complete Genome Sequence of Adlercreutzia sp. strain 8CFCBH1 Producing Equol, Isolated from Healthy Japanese Feces.</title>
        <authorList>
            <person name="Ogata Y."/>
            <person name="Sakamoto M."/>
            <person name="Ohkuma M."/>
            <person name="Hattori M."/>
            <person name="Suda W."/>
        </authorList>
    </citation>
    <scope>NUCLEOTIDE SEQUENCE [LARGE SCALE GENOMIC DNA]</scope>
    <source>
        <strain evidence="2">8CFCBH1</strain>
    </source>
</reference>
<keyword evidence="2" id="KW-1185">Reference proteome</keyword>
<organism evidence="1 2">
    <name type="scientific">Adlercreutzia hattorii</name>
    <dbReference type="NCBI Taxonomy" id="2707299"/>
    <lineage>
        <taxon>Bacteria</taxon>
        <taxon>Bacillati</taxon>
        <taxon>Actinomycetota</taxon>
        <taxon>Coriobacteriia</taxon>
        <taxon>Eggerthellales</taxon>
        <taxon>Eggerthellaceae</taxon>
        <taxon>Adlercreutzia</taxon>
    </lineage>
</organism>
<name>A0A6F8SH34_9ACTN</name>
<reference evidence="2" key="1">
    <citation type="journal article" date="2020" name="Microbiol. Resour. Announc.">
        <title>Complete Genome Sequence of Adlercreutzia sp. Strain 8CFCBH1, a Potent Producer of Equol, Isolated from Healthy Japanese Feces.</title>
        <authorList>
            <person name="Ogata Y."/>
            <person name="Sakamoto M."/>
            <person name="Ohkuma M."/>
            <person name="Hattori M."/>
            <person name="Suda W."/>
        </authorList>
    </citation>
    <scope>NUCLEOTIDE SEQUENCE [LARGE SCALE GENOMIC DNA]</scope>
    <source>
        <strain evidence="2">8CFCBH1</strain>
    </source>
</reference>
<proteinExistence type="predicted"/>
<dbReference type="AlphaFoldDB" id="A0A6F8SH34"/>
<dbReference type="KEGG" id="ahat:ADCFC_01970"/>